<comment type="cofactor">
    <cofactor evidence="1">
        <name>FAD</name>
        <dbReference type="ChEBI" id="CHEBI:57692"/>
    </cofactor>
</comment>
<reference evidence="6 7" key="2">
    <citation type="journal article" date="2012" name="BMC Genomics">
        <title>The genome of Pelobacter carbinolicus reveals surprising metabolic capabilities and physiological features.</title>
        <authorList>
            <person name="Aklujkar M."/>
            <person name="Haveman S.A."/>
            <person name="Didonato R.Jr."/>
            <person name="Chertkov O."/>
            <person name="Han C.S."/>
            <person name="Land M.L."/>
            <person name="Brown P."/>
            <person name="Lovley D.R."/>
        </authorList>
    </citation>
    <scope>NUCLEOTIDE SEQUENCE [LARGE SCALE GENOMIC DNA]</scope>
    <source>
        <strain evidence="7">DSM 2380 / NBRC 103641 / GraBd1</strain>
    </source>
</reference>
<feature type="domain" description="FAD/NAD(P)-binding" evidence="5">
    <location>
        <begin position="1"/>
        <end position="296"/>
    </location>
</feature>
<dbReference type="AlphaFoldDB" id="Q3A8G9"/>
<evidence type="ECO:0000313" key="7">
    <source>
        <dbReference type="Proteomes" id="UP000002534"/>
    </source>
</evidence>
<dbReference type="OrthoDB" id="9769238at2"/>
<dbReference type="PRINTS" id="PR00411">
    <property type="entry name" value="PNDRDTASEI"/>
</dbReference>
<evidence type="ECO:0000313" key="6">
    <source>
        <dbReference type="EMBL" id="ABA87323.1"/>
    </source>
</evidence>
<accession>Q3A8G9</accession>
<evidence type="ECO:0000256" key="1">
    <source>
        <dbReference type="ARBA" id="ARBA00001974"/>
    </source>
</evidence>
<keyword evidence="4" id="KW-0274">FAD</keyword>
<protein>
    <submittedName>
        <fullName evidence="6">FAD-dependent pyridine nucleotide-disulfide oxidoreductase family protein</fullName>
    </submittedName>
</protein>
<dbReference type="InterPro" id="IPR050260">
    <property type="entry name" value="FAD-bd_OxRdtase"/>
</dbReference>
<proteinExistence type="inferred from homology"/>
<keyword evidence="3" id="KW-0285">Flavoprotein</keyword>
<reference evidence="7" key="1">
    <citation type="submission" date="2005-10" db="EMBL/GenBank/DDBJ databases">
        <title>Complete sequence of Pelobacter carbinolicus DSM 2380.</title>
        <authorList>
            <person name="Copeland A."/>
            <person name="Lucas S."/>
            <person name="Lapidus A."/>
            <person name="Barry K."/>
            <person name="Detter J.C."/>
            <person name="Glavina T."/>
            <person name="Hammon N."/>
            <person name="Israni S."/>
            <person name="Pitluck S."/>
            <person name="Chertkov O."/>
            <person name="Schmutz J."/>
            <person name="Larimer F."/>
            <person name="Land M."/>
            <person name="Kyrpides N."/>
            <person name="Ivanova N."/>
            <person name="Richardson P."/>
        </authorList>
    </citation>
    <scope>NUCLEOTIDE SEQUENCE [LARGE SCALE GENOMIC DNA]</scope>
    <source>
        <strain evidence="7">DSM 2380 / NBRC 103641 / GraBd1</strain>
    </source>
</reference>
<evidence type="ECO:0000259" key="5">
    <source>
        <dbReference type="Pfam" id="PF07992"/>
    </source>
</evidence>
<dbReference type="HOGENOM" id="CLU_003291_4_4_7"/>
<dbReference type="STRING" id="338963.Pcar_0060"/>
<dbReference type="Proteomes" id="UP000002534">
    <property type="component" value="Chromosome"/>
</dbReference>
<keyword evidence="7" id="KW-1185">Reference proteome</keyword>
<dbReference type="InterPro" id="IPR036188">
    <property type="entry name" value="FAD/NAD-bd_sf"/>
</dbReference>
<dbReference type="GO" id="GO:0016491">
    <property type="term" value="F:oxidoreductase activity"/>
    <property type="evidence" value="ECO:0007669"/>
    <property type="project" value="InterPro"/>
</dbReference>
<comment type="similarity">
    <text evidence="2">Belongs to the FAD-dependent oxidoreductase family.</text>
</comment>
<dbReference type="KEGG" id="pca:Pcar_0060"/>
<gene>
    <name evidence="6" type="ordered locus">Pcar_0060</name>
</gene>
<sequence>MKIVTVGTGMAAAEFVQQLRQGGFAGEIVMCSDEPHAPYSPCVIPYLLAGEPADNVYWKGRDFYARYQVTPRLGEKVVEIDREAGLLRTASGRIENYDRLFYAAGSRSWFPRPEWLEAEGVFGFKTLSDMQSIDRYIGEHGVQRAVVVGGGFIGVDAALALRHRGLQVSLVHCHERLLERMTDADGGRFATDKLQQRSGIAFYMQSEVEALDCNGGQLQRVWLQNGTALETQLLIVATGFVPNSALLSGREEGIAVGDDLLADPRILVAGDVAVTRHAIDGPDGLYATAPNAIAQARVAAANILGGVERYAGSLNANVLRKHIDFPVVSAGRFEGESVTFSNDRLFRRVYLCDDRINGYILVGDTRLAGYIYDLYVSRQPVADKIQGILADIRGESYYRSLMGLAPVAPAC</sequence>
<organism evidence="6 7">
    <name type="scientific">Syntrophotalea carbinolica (strain DSM 2380 / NBRC 103641 / GraBd1)</name>
    <name type="common">Pelobacter carbinolicus</name>
    <dbReference type="NCBI Taxonomy" id="338963"/>
    <lineage>
        <taxon>Bacteria</taxon>
        <taxon>Pseudomonadati</taxon>
        <taxon>Thermodesulfobacteriota</taxon>
        <taxon>Desulfuromonadia</taxon>
        <taxon>Desulfuromonadales</taxon>
        <taxon>Syntrophotaleaceae</taxon>
        <taxon>Syntrophotalea</taxon>
    </lineage>
</organism>
<dbReference type="PANTHER" id="PTHR43429:SF3">
    <property type="entry name" value="NITRITE REDUCTASE [NAD(P)H]"/>
    <property type="match status" value="1"/>
</dbReference>
<dbReference type="PANTHER" id="PTHR43429">
    <property type="entry name" value="PYRIDINE NUCLEOTIDE-DISULFIDE OXIDOREDUCTASE DOMAIN-CONTAINING"/>
    <property type="match status" value="1"/>
</dbReference>
<evidence type="ECO:0000256" key="3">
    <source>
        <dbReference type="ARBA" id="ARBA00022630"/>
    </source>
</evidence>
<dbReference type="EMBL" id="CP000142">
    <property type="protein sequence ID" value="ABA87323.1"/>
    <property type="molecule type" value="Genomic_DNA"/>
</dbReference>
<evidence type="ECO:0000256" key="4">
    <source>
        <dbReference type="ARBA" id="ARBA00022827"/>
    </source>
</evidence>
<name>Q3A8G9_SYNC1</name>
<dbReference type="InterPro" id="IPR023753">
    <property type="entry name" value="FAD/NAD-binding_dom"/>
</dbReference>
<dbReference type="Gene3D" id="3.50.50.60">
    <property type="entry name" value="FAD/NAD(P)-binding domain"/>
    <property type="match status" value="2"/>
</dbReference>
<dbReference type="Pfam" id="PF07992">
    <property type="entry name" value="Pyr_redox_2"/>
    <property type="match status" value="1"/>
</dbReference>
<evidence type="ECO:0000256" key="2">
    <source>
        <dbReference type="ARBA" id="ARBA00006442"/>
    </source>
</evidence>
<dbReference type="RefSeq" id="WP_011339708.1">
    <property type="nucleotide sequence ID" value="NC_007498.2"/>
</dbReference>
<dbReference type="SUPFAM" id="SSF51905">
    <property type="entry name" value="FAD/NAD(P)-binding domain"/>
    <property type="match status" value="2"/>
</dbReference>
<dbReference type="eggNOG" id="COG1251">
    <property type="taxonomic scope" value="Bacteria"/>
</dbReference>